<keyword evidence="1" id="KW-0472">Membrane</keyword>
<evidence type="ECO:0000313" key="5">
    <source>
        <dbReference type="Proteomes" id="UP000317557"/>
    </source>
</evidence>
<dbReference type="AlphaFoldDB" id="A0A521CT04"/>
<dbReference type="Gene3D" id="2.60.120.1440">
    <property type="match status" value="1"/>
</dbReference>
<keyword evidence="1" id="KW-1133">Transmembrane helix</keyword>
<dbReference type="InterPro" id="IPR012373">
    <property type="entry name" value="Ferrdict_sens_TM"/>
</dbReference>
<dbReference type="OrthoDB" id="676789at2"/>
<feature type="domain" description="FecR protein" evidence="2">
    <location>
        <begin position="139"/>
        <end position="221"/>
    </location>
</feature>
<evidence type="ECO:0000313" key="4">
    <source>
        <dbReference type="EMBL" id="SMO61770.1"/>
    </source>
</evidence>
<accession>A0A521CT04</accession>
<gene>
    <name evidence="4" type="ORF">SAMN06265219_10671</name>
</gene>
<evidence type="ECO:0000259" key="3">
    <source>
        <dbReference type="Pfam" id="PF16344"/>
    </source>
</evidence>
<dbReference type="RefSeq" id="WP_142454102.1">
    <property type="nucleotide sequence ID" value="NZ_FXTP01000006.1"/>
</dbReference>
<dbReference type="EMBL" id="FXTP01000006">
    <property type="protein sequence ID" value="SMO61770.1"/>
    <property type="molecule type" value="Genomic_DNA"/>
</dbReference>
<feature type="transmembrane region" description="Helical" evidence="1">
    <location>
        <begin position="99"/>
        <end position="119"/>
    </location>
</feature>
<keyword evidence="1" id="KW-0812">Transmembrane</keyword>
<dbReference type="PIRSF" id="PIRSF018266">
    <property type="entry name" value="FecR"/>
    <property type="match status" value="1"/>
</dbReference>
<dbReference type="PANTHER" id="PTHR30273:SF2">
    <property type="entry name" value="PROTEIN FECR"/>
    <property type="match status" value="1"/>
</dbReference>
<protein>
    <submittedName>
        <fullName evidence="4">FecR family protein</fullName>
    </submittedName>
</protein>
<dbReference type="PANTHER" id="PTHR30273">
    <property type="entry name" value="PERIPLASMIC SIGNAL SENSOR AND SIGMA FACTOR ACTIVATOR FECR-RELATED"/>
    <property type="match status" value="1"/>
</dbReference>
<dbReference type="Pfam" id="PF04773">
    <property type="entry name" value="FecR"/>
    <property type="match status" value="1"/>
</dbReference>
<reference evidence="4 5" key="1">
    <citation type="submission" date="2017-05" db="EMBL/GenBank/DDBJ databases">
        <authorList>
            <person name="Varghese N."/>
            <person name="Submissions S."/>
        </authorList>
    </citation>
    <scope>NUCLEOTIDE SEQUENCE [LARGE SCALE GENOMIC DNA]</scope>
    <source>
        <strain evidence="4 5">DSM 21985</strain>
    </source>
</reference>
<dbReference type="GO" id="GO:0016989">
    <property type="term" value="F:sigma factor antagonist activity"/>
    <property type="evidence" value="ECO:0007669"/>
    <property type="project" value="TreeGrafter"/>
</dbReference>
<feature type="domain" description="Protein FecR C-terminal" evidence="3">
    <location>
        <begin position="266"/>
        <end position="333"/>
    </location>
</feature>
<dbReference type="Pfam" id="PF16344">
    <property type="entry name" value="FecR_C"/>
    <property type="match status" value="1"/>
</dbReference>
<proteinExistence type="predicted"/>
<keyword evidence="5" id="KW-1185">Reference proteome</keyword>
<dbReference type="InterPro" id="IPR032508">
    <property type="entry name" value="FecR_C"/>
</dbReference>
<evidence type="ECO:0000259" key="2">
    <source>
        <dbReference type="Pfam" id="PF04773"/>
    </source>
</evidence>
<sequence>MSKQQKHIDEVIMLRILENRSTKREEDLFEEWLKESKEHEELYRQFRKTAELTLWSTTSAEKSWEAITRKAKSGEPVPSYIELPSANTTRLWGISQKMLRVAAAVVFLIGASFLLMHILSQPEQLIISGNNYGPDTPYVLPDGSQVFLNNDAELTIMENFGDTNRRLSLKGEAFFEVERNEDLPFVVGVQNTTVSVLGTSFNVFSDSLKEVKVSVVTGIVEFFAEDTTAKVRLQKGEEGQYRPQLGAVTKAPIDNPNFLSWKTGVFTFDHTPVQEALQQLAAYYNQPMVYEHDTNRPAPELTTTFDQPSLEAVLDEIQLLLNASTTIRNDTIIFTPRH</sequence>
<dbReference type="InterPro" id="IPR006860">
    <property type="entry name" value="FecR"/>
</dbReference>
<dbReference type="Proteomes" id="UP000317557">
    <property type="component" value="Unassembled WGS sequence"/>
</dbReference>
<organism evidence="4 5">
    <name type="scientific">Gracilimonas mengyeensis</name>
    <dbReference type="NCBI Taxonomy" id="1302730"/>
    <lineage>
        <taxon>Bacteria</taxon>
        <taxon>Pseudomonadati</taxon>
        <taxon>Balneolota</taxon>
        <taxon>Balneolia</taxon>
        <taxon>Balneolales</taxon>
        <taxon>Balneolaceae</taxon>
        <taxon>Gracilimonas</taxon>
    </lineage>
</organism>
<evidence type="ECO:0000256" key="1">
    <source>
        <dbReference type="SAM" id="Phobius"/>
    </source>
</evidence>
<name>A0A521CT04_9BACT</name>
<dbReference type="Gene3D" id="3.55.50.30">
    <property type="match status" value="1"/>
</dbReference>